<feature type="domain" description="N-(5'phosphoribosyl) anthranilate isomerase (PRAI)" evidence="18">
    <location>
        <begin position="258"/>
        <end position="449"/>
    </location>
</feature>
<evidence type="ECO:0000259" key="17">
    <source>
        <dbReference type="Pfam" id="PF00218"/>
    </source>
</evidence>
<evidence type="ECO:0000256" key="12">
    <source>
        <dbReference type="ARBA" id="ARBA00023239"/>
    </source>
</evidence>
<comment type="pathway">
    <text evidence="3 16">Amino-acid biosynthesis; L-tryptophan biosynthesis; L-tryptophan from chorismate: step 3/5.</text>
</comment>
<evidence type="ECO:0000256" key="8">
    <source>
        <dbReference type="ARBA" id="ARBA00022793"/>
    </source>
</evidence>
<organism evidence="19 20">
    <name type="scientific">Oceanimonas doudoroffii</name>
    <dbReference type="NCBI Taxonomy" id="84158"/>
    <lineage>
        <taxon>Bacteria</taxon>
        <taxon>Pseudomonadati</taxon>
        <taxon>Pseudomonadota</taxon>
        <taxon>Gammaproteobacteria</taxon>
        <taxon>Aeromonadales</taxon>
        <taxon>Aeromonadaceae</taxon>
        <taxon>Oceanimonas</taxon>
    </lineage>
</organism>
<evidence type="ECO:0000256" key="3">
    <source>
        <dbReference type="ARBA" id="ARBA00004664"/>
    </source>
</evidence>
<evidence type="ECO:0000256" key="13">
    <source>
        <dbReference type="ARBA" id="ARBA00023268"/>
    </source>
</evidence>
<dbReference type="EC" id="4.1.1.48" evidence="15"/>
<comment type="catalytic activity">
    <reaction evidence="1 16">
        <text>N-(5-phospho-beta-D-ribosyl)anthranilate = 1-(2-carboxyphenylamino)-1-deoxy-D-ribulose 5-phosphate</text>
        <dbReference type="Rhea" id="RHEA:21540"/>
        <dbReference type="ChEBI" id="CHEBI:18277"/>
        <dbReference type="ChEBI" id="CHEBI:58613"/>
        <dbReference type="EC" id="5.3.1.24"/>
    </reaction>
</comment>
<evidence type="ECO:0000256" key="4">
    <source>
        <dbReference type="ARBA" id="ARBA00004696"/>
    </source>
</evidence>
<keyword evidence="8 15" id="KW-0210">Decarboxylase</keyword>
<comment type="similarity">
    <text evidence="16">Belongs to the TrpF family.</text>
</comment>
<protein>
    <recommendedName>
        <fullName evidence="15 16">Multifunctional fusion protein</fullName>
    </recommendedName>
    <domain>
        <recommendedName>
            <fullName evidence="15">Indole-3-glycerol phosphate synthase</fullName>
            <shortName evidence="15">IGPS</shortName>
            <ecNumber evidence="15">4.1.1.48</ecNumber>
        </recommendedName>
    </domain>
    <domain>
        <recommendedName>
            <fullName evidence="16">N-(5'-phosphoribosyl)anthranilate isomerase</fullName>
            <shortName evidence="16">PRAI</shortName>
            <ecNumber evidence="16">5.3.1.24</ecNumber>
        </recommendedName>
    </domain>
</protein>
<dbReference type="CDD" id="cd00405">
    <property type="entry name" value="PRAI"/>
    <property type="match status" value="1"/>
</dbReference>
<comment type="similarity">
    <text evidence="5">In the N-terminal section; belongs to the TrpC family.</text>
</comment>
<dbReference type="Proteomes" id="UP000242757">
    <property type="component" value="Unassembled WGS sequence"/>
</dbReference>
<dbReference type="OrthoDB" id="9804217at2"/>
<evidence type="ECO:0000256" key="1">
    <source>
        <dbReference type="ARBA" id="ARBA00001164"/>
    </source>
</evidence>
<dbReference type="HAMAP" id="MF_00134_B">
    <property type="entry name" value="IGPS_B"/>
    <property type="match status" value="1"/>
</dbReference>
<comment type="catalytic activity">
    <reaction evidence="2 15">
        <text>1-(2-carboxyphenylamino)-1-deoxy-D-ribulose 5-phosphate + H(+) = (1S,2R)-1-C-(indol-3-yl)glycerol 3-phosphate + CO2 + H2O</text>
        <dbReference type="Rhea" id="RHEA:23476"/>
        <dbReference type="ChEBI" id="CHEBI:15377"/>
        <dbReference type="ChEBI" id="CHEBI:15378"/>
        <dbReference type="ChEBI" id="CHEBI:16526"/>
        <dbReference type="ChEBI" id="CHEBI:58613"/>
        <dbReference type="ChEBI" id="CHEBI:58866"/>
        <dbReference type="EC" id="4.1.1.48"/>
    </reaction>
</comment>
<proteinExistence type="inferred from homology"/>
<dbReference type="EC" id="5.3.1.24" evidence="16"/>
<sequence length="461" mass="49587">MLNTVLGKIVADKKIWVEERKQSQPLASFEAGLTPSDRPFAEALAAGKPAFILECKKASPSKGLIREVFDLDAIAGVYGRYASAISVLTDEKYFQGRFEFVTQVRNQVTQPVICKDFIIDPYQIKLARHHNADAILLMLSVLNDEEYAELAAVAESLNMGVLTEVIDEDEVARALTLGAKVIGINNRDLRDLSIDLDRTKRLAALIPDDRVVISESGIHHHGQTKELSAHADGFLVGSSLMAEDDLDLAVRRLILGDNKICGLTRPEDAAAAHEAGAVYGGLIFVEKSPRCVNLDQARGVMAAAPLNYVGVFQNHAVEDVVATATELSLAAVQLHGSEDDDTINQLKTRLPGVAIWKAVAVSNELPALPKNADRLLFDTKSGNQNGGTGLAFDWALLNDIDKANAMLAGGLTPDNAATAASQGCRGLDFNSGVESAPGQKDAAKLKAAFATLRHYGRRTQK</sequence>
<dbReference type="CDD" id="cd00331">
    <property type="entry name" value="IGPS"/>
    <property type="match status" value="1"/>
</dbReference>
<dbReference type="PROSITE" id="PS00614">
    <property type="entry name" value="IGPS"/>
    <property type="match status" value="1"/>
</dbReference>
<evidence type="ECO:0000256" key="10">
    <source>
        <dbReference type="ARBA" id="ARBA00023141"/>
    </source>
</evidence>
<evidence type="ECO:0000256" key="15">
    <source>
        <dbReference type="HAMAP-Rule" id="MF_00134"/>
    </source>
</evidence>
<keyword evidence="20" id="KW-1185">Reference proteome</keyword>
<dbReference type="InterPro" id="IPR011060">
    <property type="entry name" value="RibuloseP-bd_barrel"/>
</dbReference>
<dbReference type="GO" id="GO:0000162">
    <property type="term" value="P:L-tryptophan biosynthetic process"/>
    <property type="evidence" value="ECO:0007669"/>
    <property type="project" value="UniProtKB-UniRule"/>
</dbReference>
<dbReference type="PANTHER" id="PTHR22854:SF2">
    <property type="entry name" value="INDOLE-3-GLYCEROL-PHOSPHATE SYNTHASE"/>
    <property type="match status" value="1"/>
</dbReference>
<keyword evidence="10 15" id="KW-0057">Aromatic amino acid biosynthesis</keyword>
<dbReference type="Gene3D" id="3.20.20.70">
    <property type="entry name" value="Aldolase class I"/>
    <property type="match status" value="2"/>
</dbReference>
<evidence type="ECO:0000256" key="6">
    <source>
        <dbReference type="ARBA" id="ARBA00009847"/>
    </source>
</evidence>
<evidence type="ECO:0000313" key="19">
    <source>
        <dbReference type="EMBL" id="OXY81918.1"/>
    </source>
</evidence>
<evidence type="ECO:0000256" key="2">
    <source>
        <dbReference type="ARBA" id="ARBA00001633"/>
    </source>
</evidence>
<reference evidence="19 20" key="1">
    <citation type="submission" date="2017-08" db="EMBL/GenBank/DDBJ databases">
        <title>A Genome Sequence of Oceanimonas doudoroffii ATCC 27123T.</title>
        <authorList>
            <person name="Brennan M.A."/>
            <person name="Maclea K.S."/>
            <person name="Mcclelland W.D."/>
            <person name="Trachtenberg A.M."/>
        </authorList>
    </citation>
    <scope>NUCLEOTIDE SEQUENCE [LARGE SCALE GENOMIC DNA]</scope>
    <source>
        <strain evidence="19 20">ATCC 27123</strain>
    </source>
</reference>
<dbReference type="GO" id="GO:0004425">
    <property type="term" value="F:indole-3-glycerol-phosphate synthase activity"/>
    <property type="evidence" value="ECO:0007669"/>
    <property type="project" value="UniProtKB-UniRule"/>
</dbReference>
<dbReference type="FunFam" id="3.20.20.70:FF:000024">
    <property type="entry name" value="Indole-3-glycerol phosphate synthase"/>
    <property type="match status" value="1"/>
</dbReference>
<evidence type="ECO:0000256" key="11">
    <source>
        <dbReference type="ARBA" id="ARBA00023235"/>
    </source>
</evidence>
<keyword evidence="9 15" id="KW-0822">Tryptophan biosynthesis</keyword>
<dbReference type="InterPro" id="IPR013798">
    <property type="entry name" value="Indole-3-glycerol_P_synth_dom"/>
</dbReference>
<evidence type="ECO:0000256" key="7">
    <source>
        <dbReference type="ARBA" id="ARBA00022605"/>
    </source>
</evidence>
<dbReference type="UniPathway" id="UPA00035">
    <property type="reaction ID" value="UER00042"/>
</dbReference>
<comment type="function">
    <text evidence="14">Bifunctional enzyme that catalyzes two sequential steps of tryptophan biosynthetic pathway. The first reaction is catalyzed by the isomerase, coded by the TrpF domain; the second reaction is catalyzed by the synthase, coded by the TrpC domain.</text>
</comment>
<dbReference type="InterPro" id="IPR013785">
    <property type="entry name" value="Aldolase_TIM"/>
</dbReference>
<comment type="similarity">
    <text evidence="15">Belongs to the TrpC family.</text>
</comment>
<evidence type="ECO:0000256" key="16">
    <source>
        <dbReference type="HAMAP-Rule" id="MF_00135"/>
    </source>
</evidence>
<comment type="caution">
    <text evidence="19">The sequence shown here is derived from an EMBL/GenBank/DDBJ whole genome shotgun (WGS) entry which is preliminary data.</text>
</comment>
<evidence type="ECO:0000256" key="9">
    <source>
        <dbReference type="ARBA" id="ARBA00022822"/>
    </source>
</evidence>
<dbReference type="Pfam" id="PF00218">
    <property type="entry name" value="IGPS"/>
    <property type="match status" value="1"/>
</dbReference>
<accession>A0A233RET7</accession>
<dbReference type="EMBL" id="NBIM01000002">
    <property type="protein sequence ID" value="OXY81918.1"/>
    <property type="molecule type" value="Genomic_DNA"/>
</dbReference>
<evidence type="ECO:0000256" key="14">
    <source>
        <dbReference type="ARBA" id="ARBA00025592"/>
    </source>
</evidence>
<evidence type="ECO:0000259" key="18">
    <source>
        <dbReference type="Pfam" id="PF00697"/>
    </source>
</evidence>
<dbReference type="NCBIfam" id="NF006945">
    <property type="entry name" value="PRK09427.1"/>
    <property type="match status" value="1"/>
</dbReference>
<gene>
    <name evidence="15" type="primary">trpC</name>
    <name evidence="16" type="synonym">trpF</name>
    <name evidence="19" type="ORF">B6S08_10755</name>
</gene>
<evidence type="ECO:0000256" key="5">
    <source>
        <dbReference type="ARBA" id="ARBA00007902"/>
    </source>
</evidence>
<dbReference type="InterPro" id="IPR045186">
    <property type="entry name" value="Indole-3-glycerol_P_synth"/>
</dbReference>
<dbReference type="InterPro" id="IPR001468">
    <property type="entry name" value="Indole-3-GlycerolPSynthase_CS"/>
</dbReference>
<dbReference type="SUPFAM" id="SSF51366">
    <property type="entry name" value="Ribulose-phoshate binding barrel"/>
    <property type="match status" value="2"/>
</dbReference>
<dbReference type="HAMAP" id="MF_00135">
    <property type="entry name" value="PRAI"/>
    <property type="match status" value="1"/>
</dbReference>
<name>A0A233RET7_9GAMM</name>
<dbReference type="PANTHER" id="PTHR22854">
    <property type="entry name" value="TRYPTOPHAN BIOSYNTHESIS PROTEIN"/>
    <property type="match status" value="1"/>
</dbReference>
<dbReference type="Pfam" id="PF00697">
    <property type="entry name" value="PRAI"/>
    <property type="match status" value="1"/>
</dbReference>
<comment type="similarity">
    <text evidence="6">In the C-terminal section; belongs to the TrpF family.</text>
</comment>
<keyword evidence="7 15" id="KW-0028">Amino-acid biosynthesis</keyword>
<keyword evidence="11 16" id="KW-0413">Isomerase</keyword>
<dbReference type="InterPro" id="IPR001240">
    <property type="entry name" value="PRAI_dom"/>
</dbReference>
<dbReference type="GO" id="GO:0004640">
    <property type="term" value="F:phosphoribosylanthranilate isomerase activity"/>
    <property type="evidence" value="ECO:0007669"/>
    <property type="project" value="UniProtKB-UniRule"/>
</dbReference>
<dbReference type="RefSeq" id="WP_094200804.1">
    <property type="nucleotide sequence ID" value="NZ_NBIM01000002.1"/>
</dbReference>
<dbReference type="AlphaFoldDB" id="A0A233RET7"/>
<feature type="domain" description="Indole-3-glycerol phosphate synthase" evidence="17">
    <location>
        <begin position="7"/>
        <end position="253"/>
    </location>
</feature>
<keyword evidence="13" id="KW-0511">Multifunctional enzyme</keyword>
<evidence type="ECO:0000313" key="20">
    <source>
        <dbReference type="Proteomes" id="UP000242757"/>
    </source>
</evidence>
<comment type="pathway">
    <text evidence="4 15">Amino-acid biosynthesis; L-tryptophan biosynthesis; L-tryptophan from chorismate: step 4/5.</text>
</comment>
<keyword evidence="12 15" id="KW-0456">Lyase</keyword>